<keyword evidence="2" id="KW-0233">DNA recombination</keyword>
<comment type="function">
    <text evidence="2">Plays an important role in DNA replication, recombination and repair. Binds to ssDNA and to an array of partner proteins to recruit them to their sites of action during DNA metabolism.</text>
</comment>
<dbReference type="PANTHER" id="PTHR10302:SF27">
    <property type="entry name" value="SINGLE-STRANDED DNA-BINDING PROTEIN"/>
    <property type="match status" value="1"/>
</dbReference>
<dbReference type="GO" id="GO:0003697">
    <property type="term" value="F:single-stranded DNA binding"/>
    <property type="evidence" value="ECO:0007669"/>
    <property type="project" value="UniProtKB-UniRule"/>
</dbReference>
<evidence type="ECO:0000256" key="1">
    <source>
        <dbReference type="ARBA" id="ARBA00023125"/>
    </source>
</evidence>
<feature type="short sequence motif" description="Important for interaction with partner proteins" evidence="2">
    <location>
        <begin position="168"/>
        <end position="173"/>
    </location>
</feature>
<dbReference type="GO" id="GO:0006260">
    <property type="term" value="P:DNA replication"/>
    <property type="evidence" value="ECO:0007669"/>
    <property type="project" value="UniProtKB-UniRule"/>
</dbReference>
<keyword evidence="2" id="KW-0234">DNA repair</keyword>
<dbReference type="Gene3D" id="2.40.50.140">
    <property type="entry name" value="Nucleic acid-binding proteins"/>
    <property type="match status" value="1"/>
</dbReference>
<organism evidence="5 6">
    <name type="scientific">Candidatus Dojkabacteria bacterium CG_4_10_14_0_2_um_filter_Dojkabacteria_WS6_41_15</name>
    <dbReference type="NCBI Taxonomy" id="2014249"/>
    <lineage>
        <taxon>Bacteria</taxon>
        <taxon>Candidatus Dojkabacteria</taxon>
    </lineage>
</organism>
<comment type="caution">
    <text evidence="5">The sequence shown here is derived from an EMBL/GenBank/DDBJ whole genome shotgun (WGS) entry which is preliminary data.</text>
</comment>
<evidence type="ECO:0000313" key="5">
    <source>
        <dbReference type="EMBL" id="PJA15257.1"/>
    </source>
</evidence>
<keyword evidence="1 2" id="KW-0238">DNA-binding</keyword>
<dbReference type="HAMAP" id="MF_00984">
    <property type="entry name" value="SSB"/>
    <property type="match status" value="1"/>
</dbReference>
<keyword evidence="2" id="KW-0227">DNA damage</keyword>
<comment type="caution">
    <text evidence="2">Lacks conserved residue(s) required for the propagation of feature annotation.</text>
</comment>
<dbReference type="GO" id="GO:0006281">
    <property type="term" value="P:DNA repair"/>
    <property type="evidence" value="ECO:0007669"/>
    <property type="project" value="UniProtKB-UniRule"/>
</dbReference>
<dbReference type="GO" id="GO:0009295">
    <property type="term" value="C:nucleoid"/>
    <property type="evidence" value="ECO:0007669"/>
    <property type="project" value="TreeGrafter"/>
</dbReference>
<dbReference type="AlphaFoldDB" id="A0A2M7W2T5"/>
<dbReference type="EMBL" id="PFQB01000021">
    <property type="protein sequence ID" value="PJA15257.1"/>
    <property type="molecule type" value="Genomic_DNA"/>
</dbReference>
<dbReference type="SUPFAM" id="SSF50249">
    <property type="entry name" value="Nucleic acid-binding proteins"/>
    <property type="match status" value="1"/>
</dbReference>
<evidence type="ECO:0000256" key="4">
    <source>
        <dbReference type="SAM" id="MobiDB-lite"/>
    </source>
</evidence>
<proteinExistence type="inferred from homology"/>
<dbReference type="NCBIfam" id="TIGR00621">
    <property type="entry name" value="ssb"/>
    <property type="match status" value="1"/>
</dbReference>
<dbReference type="CDD" id="cd04496">
    <property type="entry name" value="SSB_OBF"/>
    <property type="match status" value="1"/>
</dbReference>
<dbReference type="PANTHER" id="PTHR10302">
    <property type="entry name" value="SINGLE-STRANDED DNA-BINDING PROTEIN"/>
    <property type="match status" value="1"/>
</dbReference>
<dbReference type="InterPro" id="IPR012340">
    <property type="entry name" value="NA-bd_OB-fold"/>
</dbReference>
<evidence type="ECO:0000256" key="2">
    <source>
        <dbReference type="HAMAP-Rule" id="MF_00984"/>
    </source>
</evidence>
<dbReference type="Pfam" id="PF00436">
    <property type="entry name" value="SSB"/>
    <property type="match status" value="1"/>
</dbReference>
<dbReference type="Proteomes" id="UP000228952">
    <property type="component" value="Unassembled WGS sequence"/>
</dbReference>
<reference evidence="6" key="1">
    <citation type="submission" date="2017-09" db="EMBL/GenBank/DDBJ databases">
        <title>Depth-based differentiation of microbial function through sediment-hosted aquifers and enrichment of novel symbionts in the deep terrestrial subsurface.</title>
        <authorList>
            <person name="Probst A.J."/>
            <person name="Ladd B."/>
            <person name="Jarett J.K."/>
            <person name="Geller-Mcgrath D.E."/>
            <person name="Sieber C.M.K."/>
            <person name="Emerson J.B."/>
            <person name="Anantharaman K."/>
            <person name="Thomas B.C."/>
            <person name="Malmstrom R."/>
            <person name="Stieglmeier M."/>
            <person name="Klingl A."/>
            <person name="Woyke T."/>
            <person name="Ryan C.M."/>
            <person name="Banfield J.F."/>
        </authorList>
    </citation>
    <scope>NUCLEOTIDE SEQUENCE [LARGE SCALE GENOMIC DNA]</scope>
</reference>
<dbReference type="GO" id="GO:0006310">
    <property type="term" value="P:DNA recombination"/>
    <property type="evidence" value="ECO:0007669"/>
    <property type="project" value="UniProtKB-UniRule"/>
</dbReference>
<accession>A0A2M7W2T5</accession>
<comment type="subunit">
    <text evidence="2">Homotetramer.</text>
</comment>
<protein>
    <recommendedName>
        <fullName evidence="2 3">Single-stranded DNA-binding protein</fullName>
        <shortName evidence="2">SSB</shortName>
    </recommendedName>
</protein>
<dbReference type="InterPro" id="IPR011344">
    <property type="entry name" value="ssDNA-bd"/>
</dbReference>
<gene>
    <name evidence="5" type="ORF">COX64_00960</name>
</gene>
<dbReference type="InterPro" id="IPR000424">
    <property type="entry name" value="Primosome_PriB/ssb"/>
</dbReference>
<feature type="region of interest" description="Disordered" evidence="4">
    <location>
        <begin position="143"/>
        <end position="173"/>
    </location>
</feature>
<sequence length="173" mass="18574">MQYSVNKVTLIGNLTRDGEVTFIPSGTAVCFFTVATNESWKDAKGEVHELVNFHSVNAWGKFGENLAKILRKGQKVYVEGSLSYREKRDEAGKIISKDARIRADQVIILDKVTRAAGSDDAEGAQGESAKKVGGDFDLDAIAQGLDEAKSEGKPTKAVTAAAPAPISDDDLPF</sequence>
<evidence type="ECO:0000256" key="3">
    <source>
        <dbReference type="RuleBase" id="RU000524"/>
    </source>
</evidence>
<evidence type="ECO:0000313" key="6">
    <source>
        <dbReference type="Proteomes" id="UP000228952"/>
    </source>
</evidence>
<dbReference type="PROSITE" id="PS50935">
    <property type="entry name" value="SSB"/>
    <property type="match status" value="1"/>
</dbReference>
<name>A0A2M7W2T5_9BACT</name>
<feature type="compositionally biased region" description="Low complexity" evidence="4">
    <location>
        <begin position="155"/>
        <end position="165"/>
    </location>
</feature>
<keyword evidence="2" id="KW-0235">DNA replication</keyword>